<proteinExistence type="predicted"/>
<protein>
    <recommendedName>
        <fullName evidence="2">separase</fullName>
        <ecNumber evidence="2">3.4.22.49</ecNumber>
    </recommendedName>
</protein>
<dbReference type="GO" id="GO:0098813">
    <property type="term" value="P:nuclear chromosome segregation"/>
    <property type="evidence" value="ECO:0007669"/>
    <property type="project" value="UniProtKB-ARBA"/>
</dbReference>
<dbReference type="GO" id="GO:0016787">
    <property type="term" value="F:hydrolase activity"/>
    <property type="evidence" value="ECO:0007669"/>
    <property type="project" value="UniProtKB-KW"/>
</dbReference>
<dbReference type="Pfam" id="PF25113">
    <property type="entry name" value="TPR_ESP1_2nd"/>
    <property type="match status" value="1"/>
</dbReference>
<dbReference type="EC" id="3.4.22.49" evidence="2"/>
<feature type="compositionally biased region" description="Low complexity" evidence="5">
    <location>
        <begin position="1308"/>
        <end position="1317"/>
    </location>
</feature>
<comment type="caution">
    <text evidence="7">The sequence shown here is derived from an EMBL/GenBank/DDBJ whole genome shotgun (WGS) entry which is preliminary data.</text>
</comment>
<evidence type="ECO:0000259" key="6">
    <source>
        <dbReference type="PROSITE" id="PS51700"/>
    </source>
</evidence>
<evidence type="ECO:0000313" key="8">
    <source>
        <dbReference type="Proteomes" id="UP001634007"/>
    </source>
</evidence>
<sequence>MASDAVQSALLSKLESLLTSPHSSSSDDIHSLFSHHLRPFSDLAAAAAPAAAKPKKQQQQQQQQQQSTIRSLAKQHLSFLNRCLSLLPKLLSAPRPDQSRLLETYRLCLDCLDSLSSQLAGKPYSVHVQRLRYLRCFESCGLYADAVREGFRLLESLRGIDFVGGGGRGKVRGGLLPPVVKQASEDGEFAVFLVELVVMIVKCVATGQSKDAGDYSKVLGLVDEVRPWFGALDANAYDKLQRALVTYLGKCTVFMIGELSSFDEDFVRSFCTATLIEYEKSSRKDEMFKFARRICSILISSSEKRASLIFDVLTCLLETSGRDGKIEKGDTGADIMALFSYCADRCRDVTASFCCKFSVYINDIATEKVSMPISLILKLYALGLYILDGKVKPKDGGSRTSKVEEDGSTMSILLGNGHRLNSLPSTFSLLRSYFHIESKRNYSSSNDLSEDSFSLTCSRIDLDSGTSISFEERGDETYFVSYLSALKFLCQLLAELINSERKHIIAGSDVDSASPQFCAMQDACNHFLDVFVFFKSSKYGKDKDGYEEYSKAVPAILVAAFTLSFVTKLNLQENMHLIDYVIASEWVQPQWLKFLFASLYNLSILFYRNKQVEEASKALKLSCRASWTYIMHNCQLLGQNPSEPVGLTRDAINDINEACARSAFYLDVLHQCGSDKVNRECIGALKNWSMAMDLVCGLPGPLPLVKQWVKIQYKQHRNADAGDSLPILYQLLSSCMEIPKATLAIISEQELLAYDEINSSNPELCSRMQLKIIDELLQEIYFAKASSFQKARLLIKKGRILKCRGSDGLKSCIQCLSEAISTIDCVIKSSSCSAVSERYLLASAYSLRALCTQEAEPKSKGILEDINAAMNLWLSIKNSDGCSLDEDDSVLAEISLPLLYNIVDILSLKGCSSFSHKLFKLMIGYFKSKNLEPQKYLTLLWESRRMSHALCFSPISEAFITVLSEQCGEIFKSMDHWMCCLKESQPLLVGFQNILSSLLPLYCKESCCEITPEPYIGGDLVKEAAVGLLSSVPLSTRAVYLAGFLYYDLSERMILSGRLHEGLLFAKESHELRTRIFQEKFTYSVEQTQKHGESGEFAQKHSYSLRSLHVSKTEAAEVWSFDSNSFNVESCYLSPWNIMQGYLESTLQVGTILELIGNGTEAETFLLWGKNISQLQYLPQFDVAFSSVLGKIYCRKRCWDMASKELETARRFLMDCGAIFSCSKCRLLLEATVGLQLGDLVRAQSDDSSSVSADKLTHAEELYQSALDRLALLGLRIPVSSLRQGNSDSLMVQRPSDKSDDSRKTNASLLSSSNQQNGRCVPTKERLTGKVENKKGRKAKTLPKSIVKELPVTNDGNKRLTRSRNRCLSQGTSLPSDVQVHPTNISEGKHISGCNDNSDKTEGLLHCESLAHDSGTKALCICSKWKCWNCLNVENIKSASINSIIHMRLEFFSRRLSSWLFIGIGKCRGTLGQIHKTHEILLQSISNVVSGDLSSQCSVPVPLLLDLVGKETERDGLRIERAAVLYNISWFSLKSYHTQNTRVICCELSHVQLPQIASWLKLAFVLCHEVPTLMQKVSKLLALTYILSATTSETYSSSDALSENHWASFFHQASLGAHVNHLFTYNTFQKCKARTMSDAEGQGLIAAGTTSIMEEIGKKDLHKYLRLAPESIQNLEDLVRRFFGGLPCATVLCISVVDGSDAKLLQELLLYPSHIHAWMILSRLNHGSQPIVVLMPLDPILEDDFDEVSNSEDESSSGNKSLDKHWHCPWGSSVVDNVVPAFKEILEENYLSCSLHALEDTKENRLLWWSKRKNLDLRLGKLLGKLEESWFGPWRCLLLGGSLNCTRMETVLKKLIDNLKHKCKINIDAGLLEVIIGGHKLGSKREALIPLLQSNRTCYVGSINQSVKERGSISSSKGPSELSEQAFQLINEAIKELEEDDHMYREPIILVLDCEVQMLPWENLPALRNQEVYRMPSVGSIFQTLDRSSQREEQVGPPIASFPFIDPLDAYYLLNPSGDLSSTQVEFENWFRDQKLKGNAGFAPVPKELALALTSHDLFIYFGHGSGSQYIPRHDIQKLDTCAATLLMGCSSGSLLLNGAYVPEGTSLSYLLAGSPVIVANLWEVTDKDIDRFGKAMLDAWLKARSNSTGCALCYSLANEFKAIDIKNNGGNPRKKLSKKKLPELSNTRKCSDTCHHKPMIGSFMGQAREACTLPFLIGASPVCYGVPTGIKKKMDV</sequence>
<dbReference type="InterPro" id="IPR005314">
    <property type="entry name" value="Peptidase_C50"/>
</dbReference>
<keyword evidence="3" id="KW-0378">Hydrolase</keyword>
<evidence type="ECO:0000256" key="1">
    <source>
        <dbReference type="ARBA" id="ARBA00000451"/>
    </source>
</evidence>
<gene>
    <name evidence="7" type="ORF">ACJRO7_026739</name>
</gene>
<evidence type="ECO:0000256" key="5">
    <source>
        <dbReference type="SAM" id="MobiDB-lite"/>
    </source>
</evidence>
<dbReference type="GO" id="GO:0000280">
    <property type="term" value="P:nuclear division"/>
    <property type="evidence" value="ECO:0007669"/>
    <property type="project" value="UniProtKB-ARBA"/>
</dbReference>
<accession>A0ABD3JQ02</accession>
<keyword evidence="4" id="KW-0159">Chromosome partition</keyword>
<evidence type="ECO:0000256" key="3">
    <source>
        <dbReference type="ARBA" id="ARBA00022801"/>
    </source>
</evidence>
<evidence type="ECO:0000256" key="4">
    <source>
        <dbReference type="ARBA" id="ARBA00022829"/>
    </source>
</evidence>
<dbReference type="PROSITE" id="PS51700">
    <property type="entry name" value="SEPARIN"/>
    <property type="match status" value="1"/>
</dbReference>
<dbReference type="InterPro" id="IPR056932">
    <property type="entry name" value="TPR_ESP1_2nd"/>
</dbReference>
<feature type="region of interest" description="Disordered" evidence="5">
    <location>
        <begin position="1286"/>
        <end position="1326"/>
    </location>
</feature>
<dbReference type="PANTHER" id="PTHR12792:SF0">
    <property type="entry name" value="SEPARIN"/>
    <property type="match status" value="1"/>
</dbReference>
<feature type="domain" description="Peptidase C50" evidence="6">
    <location>
        <begin position="2007"/>
        <end position="2101"/>
    </location>
</feature>
<comment type="catalytic activity">
    <reaction evidence="1">
        <text>All bonds known to be hydrolyzed by this endopeptidase have arginine in P1 and an acidic residue in P4. P6 is often occupied by an acidic residue or by a hydroxy-amino-acid residue, the phosphorylation of which enhances cleavage.</text>
        <dbReference type="EC" id="3.4.22.49"/>
    </reaction>
</comment>
<keyword evidence="8" id="KW-1185">Reference proteome</keyword>
<evidence type="ECO:0000256" key="2">
    <source>
        <dbReference type="ARBA" id="ARBA00012489"/>
    </source>
</evidence>
<feature type="region of interest" description="Disordered" evidence="5">
    <location>
        <begin position="48"/>
        <end position="67"/>
    </location>
</feature>
<evidence type="ECO:0000313" key="7">
    <source>
        <dbReference type="EMBL" id="KAL3729655.1"/>
    </source>
</evidence>
<feature type="compositionally biased region" description="Low complexity" evidence="5">
    <location>
        <begin position="48"/>
        <end position="66"/>
    </location>
</feature>
<dbReference type="Proteomes" id="UP001634007">
    <property type="component" value="Unassembled WGS sequence"/>
</dbReference>
<dbReference type="Pfam" id="PF25110">
    <property type="entry name" value="TPR_ESP1"/>
    <property type="match status" value="1"/>
</dbReference>
<organism evidence="7 8">
    <name type="scientific">Eucalyptus globulus</name>
    <name type="common">Tasmanian blue gum</name>
    <dbReference type="NCBI Taxonomy" id="34317"/>
    <lineage>
        <taxon>Eukaryota</taxon>
        <taxon>Viridiplantae</taxon>
        <taxon>Streptophyta</taxon>
        <taxon>Embryophyta</taxon>
        <taxon>Tracheophyta</taxon>
        <taxon>Spermatophyta</taxon>
        <taxon>Magnoliopsida</taxon>
        <taxon>eudicotyledons</taxon>
        <taxon>Gunneridae</taxon>
        <taxon>Pentapetalae</taxon>
        <taxon>rosids</taxon>
        <taxon>malvids</taxon>
        <taxon>Myrtales</taxon>
        <taxon>Myrtaceae</taxon>
        <taxon>Myrtoideae</taxon>
        <taxon>Eucalypteae</taxon>
        <taxon>Eucalyptus</taxon>
    </lineage>
</organism>
<dbReference type="Pfam" id="PF03568">
    <property type="entry name" value="Separin_C"/>
    <property type="match status" value="1"/>
</dbReference>
<dbReference type="InterPro" id="IPR030397">
    <property type="entry name" value="SEPARIN_core_dom"/>
</dbReference>
<feature type="compositionally biased region" description="Basic and acidic residues" evidence="5">
    <location>
        <begin position="1295"/>
        <end position="1304"/>
    </location>
</feature>
<dbReference type="EMBL" id="JBJKBG010000007">
    <property type="protein sequence ID" value="KAL3729655.1"/>
    <property type="molecule type" value="Genomic_DNA"/>
</dbReference>
<dbReference type="InterPro" id="IPR056933">
    <property type="entry name" value="TPR_ESP1"/>
</dbReference>
<dbReference type="PANTHER" id="PTHR12792">
    <property type="entry name" value="EXTRA SPINDLE POLES 1-RELATED"/>
    <property type="match status" value="1"/>
</dbReference>
<name>A0ABD3JQ02_EUCGL</name>
<reference evidence="7 8" key="1">
    <citation type="submission" date="2024-11" db="EMBL/GenBank/DDBJ databases">
        <title>Chromosome-level genome assembly of Eucalyptus globulus Labill. provides insights into its genome evolution.</title>
        <authorList>
            <person name="Li X."/>
        </authorList>
    </citation>
    <scope>NUCLEOTIDE SEQUENCE [LARGE SCALE GENOMIC DNA]</scope>
    <source>
        <strain evidence="7">CL2024</strain>
        <tissue evidence="7">Fresh tender leaves</tissue>
    </source>
</reference>